<dbReference type="RefSeq" id="WP_258176268.1">
    <property type="nucleotide sequence ID" value="NZ_PVTM01000007.1"/>
</dbReference>
<evidence type="ECO:0000256" key="1">
    <source>
        <dbReference type="SAM" id="MobiDB-lite"/>
    </source>
</evidence>
<feature type="transmembrane region" description="Helical" evidence="2">
    <location>
        <begin position="221"/>
        <end position="240"/>
    </location>
</feature>
<evidence type="ECO:0000313" key="3">
    <source>
        <dbReference type="EMBL" id="PRY71522.1"/>
    </source>
</evidence>
<organism evidence="3 4">
    <name type="scientific">Halomonas ventosae</name>
    <dbReference type="NCBI Taxonomy" id="229007"/>
    <lineage>
        <taxon>Bacteria</taxon>
        <taxon>Pseudomonadati</taxon>
        <taxon>Pseudomonadota</taxon>
        <taxon>Gammaproteobacteria</taxon>
        <taxon>Oceanospirillales</taxon>
        <taxon>Halomonadaceae</taxon>
        <taxon>Halomonas</taxon>
    </lineage>
</organism>
<feature type="region of interest" description="Disordered" evidence="1">
    <location>
        <begin position="1"/>
        <end position="25"/>
    </location>
</feature>
<accession>A0A2T0VMK9</accession>
<evidence type="ECO:0000313" key="4">
    <source>
        <dbReference type="Proteomes" id="UP000239896"/>
    </source>
</evidence>
<sequence>MTPQGNATADTMAPATPGSARPSSTWTGWGQWLALVTMTVDHLSRYIAPEAWDLGWAGSSIGRIAFPLFAAMVAWHGLFNPRTPLRYARRILVIGLVAQLPYMLMPRASDALILNICFTLSLGLTGGVWLRALPARLATGTLGQPRLVAEAAIALGVWGVAGLWVEYSHHGLLMIPLYMLAMQYLHLAGDTLADRLKAAAMALPVLVVAGLMNSSDMAKSFTVATCLAALLLAAGAHRLAPAVPTAMPRRLWLTWYPGHFAAMALWLWLAGQLG</sequence>
<feature type="transmembrane region" description="Helical" evidence="2">
    <location>
        <begin position="252"/>
        <end position="271"/>
    </location>
</feature>
<comment type="caution">
    <text evidence="3">The sequence shown here is derived from an EMBL/GenBank/DDBJ whole genome shotgun (WGS) entry which is preliminary data.</text>
</comment>
<dbReference type="EMBL" id="PVTM01000007">
    <property type="protein sequence ID" value="PRY71522.1"/>
    <property type="molecule type" value="Genomic_DNA"/>
</dbReference>
<keyword evidence="2" id="KW-0812">Transmembrane</keyword>
<feature type="transmembrane region" description="Helical" evidence="2">
    <location>
        <begin position="171"/>
        <end position="189"/>
    </location>
</feature>
<gene>
    <name evidence="3" type="ORF">BCL64_10797</name>
</gene>
<evidence type="ECO:0000256" key="2">
    <source>
        <dbReference type="SAM" id="Phobius"/>
    </source>
</evidence>
<dbReference type="AlphaFoldDB" id="A0A2T0VMK9"/>
<dbReference type="InterPro" id="IPR008875">
    <property type="entry name" value="TraX"/>
</dbReference>
<protein>
    <submittedName>
        <fullName evidence="3">TraX protein</fullName>
    </submittedName>
</protein>
<dbReference type="Proteomes" id="UP000239896">
    <property type="component" value="Unassembled WGS sequence"/>
</dbReference>
<reference evidence="3 4" key="1">
    <citation type="submission" date="2018-03" db="EMBL/GenBank/DDBJ databases">
        <title>Comparative analysis of microorganisms from saline springs in Andes Mountain Range, Colombia.</title>
        <authorList>
            <person name="Rubin E."/>
        </authorList>
    </citation>
    <scope>NUCLEOTIDE SEQUENCE [LARGE SCALE GENOMIC DNA]</scope>
    <source>
        <strain evidence="3 4">USBA 854</strain>
    </source>
</reference>
<keyword evidence="2" id="KW-0472">Membrane</keyword>
<feature type="transmembrane region" description="Helical" evidence="2">
    <location>
        <begin position="111"/>
        <end position="133"/>
    </location>
</feature>
<keyword evidence="4" id="KW-1185">Reference proteome</keyword>
<keyword evidence="2" id="KW-1133">Transmembrane helix</keyword>
<dbReference type="Pfam" id="PF05857">
    <property type="entry name" value="TraX"/>
    <property type="match status" value="1"/>
</dbReference>
<feature type="transmembrane region" description="Helical" evidence="2">
    <location>
        <begin position="145"/>
        <end position="165"/>
    </location>
</feature>
<name>A0A2T0VMK9_9GAMM</name>
<proteinExistence type="predicted"/>
<feature type="transmembrane region" description="Helical" evidence="2">
    <location>
        <begin position="54"/>
        <end position="75"/>
    </location>
</feature>